<evidence type="ECO:0000259" key="1">
    <source>
        <dbReference type="Pfam" id="PF01590"/>
    </source>
</evidence>
<feature type="domain" description="GAF" evidence="1">
    <location>
        <begin position="100"/>
        <end position="218"/>
    </location>
</feature>
<name>A0ABU8AA72_9ACTN</name>
<dbReference type="InterPro" id="IPR029016">
    <property type="entry name" value="GAF-like_dom_sf"/>
</dbReference>
<dbReference type="Pfam" id="PF01590">
    <property type="entry name" value="GAF"/>
    <property type="match status" value="1"/>
</dbReference>
<dbReference type="Gene3D" id="3.30.450.40">
    <property type="match status" value="1"/>
</dbReference>
<dbReference type="RefSeq" id="WP_319225871.1">
    <property type="nucleotide sequence ID" value="NZ_JARUMK010000001.1"/>
</dbReference>
<comment type="caution">
    <text evidence="2">The sequence shown here is derived from an EMBL/GenBank/DDBJ whole genome shotgun (WGS) entry which is preliminary data.</text>
</comment>
<evidence type="ECO:0000313" key="3">
    <source>
        <dbReference type="Proteomes" id="UP001382181"/>
    </source>
</evidence>
<proteinExistence type="predicted"/>
<evidence type="ECO:0000313" key="2">
    <source>
        <dbReference type="EMBL" id="MEH0563159.1"/>
    </source>
</evidence>
<keyword evidence="3" id="KW-1185">Reference proteome</keyword>
<protein>
    <submittedName>
        <fullName evidence="2">GAF domain-containing protein</fullName>
    </submittedName>
</protein>
<sequence length="430" mass="46481">MHTQPAARPRPSSTSSPAVAAGLVHRAREARLAGDRTAVAPRAEIDASWDRVLRSGVDPEQSPESRLLETDEIEHRRRSSALGEVMPLLREGLATIADAAQQIMVVTDTEGRVLWRQGHAAVMRRAKDICLEEGAAWTEAATGTNAIGTALAARTPIQVHSAEHFIRALHSWTCAAAPVRDPRDGRLMGIVDISGPASTFHPATLALVGSVAALAESELRSRHLVAIERLRSVAAPLLCRLGGRALVVDTHGWLAAVSGMPPVDRLPLPKSLEPGTVWLASLGMCRVEPLPGGWLVQVAEGAHERPPRRVVLDLSRERELVVHVAGPVGSWSRRVSPRHAELLYALALYREGRSAAELAEDVFGDASRTVTVRAEISRMRRHLAEVLAHRPYRFREGVEVEVVHPGVPADLLPRSTAPVVLRARMPAGAV</sequence>
<gene>
    <name evidence="2" type="ORF">QBA37_28580</name>
</gene>
<accession>A0ABU8AA72</accession>
<dbReference type="InterPro" id="IPR003018">
    <property type="entry name" value="GAF"/>
</dbReference>
<dbReference type="Proteomes" id="UP001382181">
    <property type="component" value="Unassembled WGS sequence"/>
</dbReference>
<reference evidence="2 3" key="1">
    <citation type="submission" date="2023-04" db="EMBL/GenBank/DDBJ databases">
        <title>Genomic diversity of scab-causing Streptomyces spp. in the province of Quebec, Canada.</title>
        <authorList>
            <person name="Biessy A."/>
            <person name="Cadieux M."/>
            <person name="Ciotola M."/>
            <person name="Filion M."/>
        </authorList>
    </citation>
    <scope>NUCLEOTIDE SEQUENCE [LARGE SCALE GENOMIC DNA]</scope>
    <source>
        <strain evidence="2 3">B21-103</strain>
    </source>
</reference>
<dbReference type="EMBL" id="JARUMK010000001">
    <property type="protein sequence ID" value="MEH0563159.1"/>
    <property type="molecule type" value="Genomic_DNA"/>
</dbReference>
<organism evidence="2 3">
    <name type="scientific">Streptomyces silvae</name>
    <dbReference type="NCBI Taxonomy" id="2803812"/>
    <lineage>
        <taxon>Bacteria</taxon>
        <taxon>Bacillati</taxon>
        <taxon>Actinomycetota</taxon>
        <taxon>Actinomycetes</taxon>
        <taxon>Kitasatosporales</taxon>
        <taxon>Streptomycetaceae</taxon>
        <taxon>Streptomyces</taxon>
    </lineage>
</organism>